<protein>
    <recommendedName>
        <fullName evidence="4">Lj928 prophage protein</fullName>
    </recommendedName>
</protein>
<feature type="compositionally biased region" description="Polar residues" evidence="1">
    <location>
        <begin position="185"/>
        <end position="194"/>
    </location>
</feature>
<feature type="compositionally biased region" description="Low complexity" evidence="1">
    <location>
        <begin position="35"/>
        <end position="51"/>
    </location>
</feature>
<dbReference type="Proteomes" id="UP000003531">
    <property type="component" value="Unassembled WGS sequence"/>
</dbReference>
<sequence>MFNIYLQLGVFYMRKFNIITISLLSLSLLRACSNSNSNDKASSDSSKSSSLKAKESSIKKAKAELKKKESSIKKAQSESKKAESEKAASENTAATNSQQVTQQQNSDSYQTQTSTPIKSQSQINMERGYDPKGNPVMPGQDHAPGSDVYGNPDSWVQGQIDWAKSQGMIDSNGNETENFKNWVSQRDNAWNNGQDDFPDYDQNKQW</sequence>
<dbReference type="AlphaFoldDB" id="C2EFM3"/>
<dbReference type="HOGENOM" id="CLU_1330546_0_0_9"/>
<proteinExistence type="predicted"/>
<dbReference type="EMBL" id="ACGT01000002">
    <property type="protein sequence ID" value="EEJ74776.1"/>
    <property type="molecule type" value="Genomic_DNA"/>
</dbReference>
<feature type="compositionally biased region" description="Basic and acidic residues" evidence="1">
    <location>
        <begin position="52"/>
        <end position="88"/>
    </location>
</feature>
<comment type="caution">
    <text evidence="2">The sequence shown here is derived from an EMBL/GenBank/DDBJ whole genome shotgun (WGS) entry which is preliminary data.</text>
</comment>
<reference evidence="2 3" key="1">
    <citation type="submission" date="2009-01" db="EMBL/GenBank/DDBJ databases">
        <authorList>
            <person name="Qin X."/>
            <person name="Bachman B."/>
            <person name="Battles P."/>
            <person name="Bell A."/>
            <person name="Bess C."/>
            <person name="Bickham C."/>
            <person name="Chaboub L."/>
            <person name="Chen D."/>
            <person name="Coyle M."/>
            <person name="Deiros D.R."/>
            <person name="Dinh H."/>
            <person name="Forbes L."/>
            <person name="Fowler G."/>
            <person name="Francisco L."/>
            <person name="Fu Q."/>
            <person name="Gubbala S."/>
            <person name="Hale W."/>
            <person name="Han Y."/>
            <person name="Hemphill L."/>
            <person name="Highlander S.K."/>
            <person name="Hirani K."/>
            <person name="Hogues M."/>
            <person name="Jackson L."/>
            <person name="Jakkamsetti A."/>
            <person name="Javaid M."/>
            <person name="Jiang H."/>
            <person name="Korchina V."/>
            <person name="Kovar C."/>
            <person name="Lara F."/>
            <person name="Lee S."/>
            <person name="Mata R."/>
            <person name="Mathew T."/>
            <person name="Moen C."/>
            <person name="Morales K."/>
            <person name="Munidasa M."/>
            <person name="Nazareth L."/>
            <person name="Ngo R."/>
            <person name="Nguyen L."/>
            <person name="Okwuonu G."/>
            <person name="Ongeri F."/>
            <person name="Patil S."/>
            <person name="Petrosino J."/>
            <person name="Pham C."/>
            <person name="Pham P."/>
            <person name="Pu L.-L."/>
            <person name="Puazo M."/>
            <person name="Raj R."/>
            <person name="Reid J."/>
            <person name="Rouhana J."/>
            <person name="Saada N."/>
            <person name="Shang Y."/>
            <person name="Simmons D."/>
            <person name="Thornton R."/>
            <person name="Warren J."/>
            <person name="Weissenberger G."/>
            <person name="Zhang J."/>
            <person name="Zhang L."/>
            <person name="Zhou C."/>
            <person name="Zhu D."/>
            <person name="Muzny D."/>
            <person name="Worley K."/>
            <person name="Gibbs R."/>
        </authorList>
    </citation>
    <scope>NUCLEOTIDE SEQUENCE [LARGE SCALE GENOMIC DNA]</scope>
    <source>
        <strain evidence="2 3">ATCC 11741</strain>
    </source>
</reference>
<gene>
    <name evidence="2" type="ORF">HMPREF0545_0445</name>
</gene>
<accession>C2EFM3</accession>
<feature type="region of interest" description="Disordered" evidence="1">
    <location>
        <begin position="185"/>
        <end position="206"/>
    </location>
</feature>
<evidence type="ECO:0000256" key="1">
    <source>
        <dbReference type="SAM" id="MobiDB-lite"/>
    </source>
</evidence>
<feature type="region of interest" description="Disordered" evidence="1">
    <location>
        <begin position="35"/>
        <end position="155"/>
    </location>
</feature>
<evidence type="ECO:0000313" key="3">
    <source>
        <dbReference type="Proteomes" id="UP000003531"/>
    </source>
</evidence>
<organism evidence="2 3">
    <name type="scientific">Ligilactobacillus salivarius DSM 20555 = ATCC 11741</name>
    <dbReference type="NCBI Taxonomy" id="1423799"/>
    <lineage>
        <taxon>Bacteria</taxon>
        <taxon>Bacillati</taxon>
        <taxon>Bacillota</taxon>
        <taxon>Bacilli</taxon>
        <taxon>Lactobacillales</taxon>
        <taxon>Lactobacillaceae</taxon>
        <taxon>Ligilactobacillus</taxon>
    </lineage>
</organism>
<name>C2EFM3_9LACO</name>
<evidence type="ECO:0000313" key="2">
    <source>
        <dbReference type="EMBL" id="EEJ74776.1"/>
    </source>
</evidence>
<feature type="compositionally biased region" description="Polar residues" evidence="1">
    <location>
        <begin position="111"/>
        <end position="124"/>
    </location>
</feature>
<feature type="compositionally biased region" description="Low complexity" evidence="1">
    <location>
        <begin position="89"/>
        <end position="110"/>
    </location>
</feature>
<evidence type="ECO:0008006" key="4">
    <source>
        <dbReference type="Google" id="ProtNLM"/>
    </source>
</evidence>